<dbReference type="InterPro" id="IPR000160">
    <property type="entry name" value="GGDEF_dom"/>
</dbReference>
<reference evidence="3 4" key="1">
    <citation type="submission" date="2021-03" db="EMBL/GenBank/DDBJ databases">
        <title>Oceanisphaera sp. nov., isolated from the intestine.</title>
        <authorList>
            <person name="Zhao L.-H."/>
            <person name="Shi L.-F."/>
        </authorList>
    </citation>
    <scope>NUCLEOTIDE SEQUENCE [LARGE SCALE GENOMIC DNA]</scope>
    <source>
        <strain evidence="3 4">DM8</strain>
    </source>
</reference>
<feature type="domain" description="PAS" evidence="1">
    <location>
        <begin position="158"/>
        <end position="203"/>
    </location>
</feature>
<dbReference type="Pfam" id="PF00989">
    <property type="entry name" value="PAS"/>
    <property type="match status" value="1"/>
</dbReference>
<keyword evidence="4" id="KW-1185">Reference proteome</keyword>
<evidence type="ECO:0000259" key="1">
    <source>
        <dbReference type="PROSITE" id="PS50112"/>
    </source>
</evidence>
<dbReference type="RefSeq" id="WP_208005374.1">
    <property type="nucleotide sequence ID" value="NZ_JAGDFX010000007.1"/>
</dbReference>
<dbReference type="CDD" id="cd01949">
    <property type="entry name" value="GGDEF"/>
    <property type="match status" value="1"/>
</dbReference>
<dbReference type="Gene3D" id="3.30.70.270">
    <property type="match status" value="1"/>
</dbReference>
<evidence type="ECO:0000313" key="4">
    <source>
        <dbReference type="Proteomes" id="UP000664882"/>
    </source>
</evidence>
<dbReference type="InterPro" id="IPR035965">
    <property type="entry name" value="PAS-like_dom_sf"/>
</dbReference>
<gene>
    <name evidence="3" type="ORF">J3U76_07665</name>
</gene>
<dbReference type="PANTHER" id="PTHR44757:SF2">
    <property type="entry name" value="BIOFILM ARCHITECTURE MAINTENANCE PROTEIN MBAA"/>
    <property type="match status" value="1"/>
</dbReference>
<dbReference type="PROSITE" id="PS50112">
    <property type="entry name" value="PAS"/>
    <property type="match status" value="2"/>
</dbReference>
<dbReference type="Proteomes" id="UP000664882">
    <property type="component" value="Unassembled WGS sequence"/>
</dbReference>
<dbReference type="PROSITE" id="PS50887">
    <property type="entry name" value="GGDEF"/>
    <property type="match status" value="1"/>
</dbReference>
<dbReference type="Gene3D" id="3.30.450.20">
    <property type="entry name" value="PAS domain"/>
    <property type="match status" value="2"/>
</dbReference>
<protein>
    <submittedName>
        <fullName evidence="3">Diguanylate cyclase</fullName>
    </submittedName>
</protein>
<dbReference type="NCBIfam" id="TIGR00229">
    <property type="entry name" value="sensory_box"/>
    <property type="match status" value="1"/>
</dbReference>
<dbReference type="InterPro" id="IPR029787">
    <property type="entry name" value="Nucleotide_cyclase"/>
</dbReference>
<dbReference type="PANTHER" id="PTHR44757">
    <property type="entry name" value="DIGUANYLATE CYCLASE DGCP"/>
    <property type="match status" value="1"/>
</dbReference>
<dbReference type="Pfam" id="PF00990">
    <property type="entry name" value="GGDEF"/>
    <property type="match status" value="1"/>
</dbReference>
<feature type="domain" description="PAS" evidence="1">
    <location>
        <begin position="11"/>
        <end position="89"/>
    </location>
</feature>
<dbReference type="SMART" id="SM00091">
    <property type="entry name" value="PAS"/>
    <property type="match status" value="2"/>
</dbReference>
<dbReference type="InterPro" id="IPR052155">
    <property type="entry name" value="Biofilm_reg_signaling"/>
</dbReference>
<proteinExistence type="predicted"/>
<sequence>MTQCPARQSVLPELSQKALDEIENGIILLDKQQNVLFWNKWLERYSGVSAQLALGKRLELLFDQALPEVLLTAVEEACEQRLSRLLSHQLHPKLLPLLNRHAPVHQTAIHHSITLRSLRHKEVVLVHINNITTAIHRERHLRDKEQALRKVHQAQSAEKKFIDTILETMSALVVVTDPSGCIVNLNHSVELHTGFTQQQLQGQPFKMLLGLDGLKYLPSAEQSATKFSVFTCRMSNAHGDPLHIRWTVKQVKEEGQPTRYLIYTGQDITVQDRADALLRLEREMLEMATSNESAERIFDHTCLSLERQLESCRVAVVKISAEQHLQVCNGPSLPDSFCQQLYALQTDRLLKTLKAKLELGGLQAFSAESKGEHWHEWQALAKQYKMLGCWLMPIQVNPQISQSFLAIFPRYQSIPNDHEQMVVERIGHLAALILDRQQQQEQIAHLALYDSLTGLANRSLLNEQLVRSIHRAQREPQHFALLFIDLDGFKAINDTHGHNAGDAFLRELGLRLQQRFRSTDCCARIGGDEFVILLEEISDETAAFKVAQSLLTLIAQPIEWGDYQLQVGASIGVVLYPEDGDSAATLLTRADNAMYQAKAKSRTINDGKGQVVRLTD</sequence>
<comment type="caution">
    <text evidence="3">The sequence shown here is derived from an EMBL/GenBank/DDBJ whole genome shotgun (WGS) entry which is preliminary data.</text>
</comment>
<dbReference type="InterPro" id="IPR000014">
    <property type="entry name" value="PAS"/>
</dbReference>
<organism evidence="3 4">
    <name type="scientific">Oceanisphaera pacifica</name>
    <dbReference type="NCBI Taxonomy" id="2818389"/>
    <lineage>
        <taxon>Bacteria</taxon>
        <taxon>Pseudomonadati</taxon>
        <taxon>Pseudomonadota</taxon>
        <taxon>Gammaproteobacteria</taxon>
        <taxon>Aeromonadales</taxon>
        <taxon>Aeromonadaceae</taxon>
        <taxon>Oceanisphaera</taxon>
    </lineage>
</organism>
<dbReference type="SMART" id="SM00267">
    <property type="entry name" value="GGDEF"/>
    <property type="match status" value="1"/>
</dbReference>
<accession>A0ABS3NG33</accession>
<evidence type="ECO:0000259" key="2">
    <source>
        <dbReference type="PROSITE" id="PS50887"/>
    </source>
</evidence>
<dbReference type="CDD" id="cd00130">
    <property type="entry name" value="PAS"/>
    <property type="match status" value="1"/>
</dbReference>
<dbReference type="InterPro" id="IPR043128">
    <property type="entry name" value="Rev_trsase/Diguanyl_cyclase"/>
</dbReference>
<dbReference type="SUPFAM" id="SSF55073">
    <property type="entry name" value="Nucleotide cyclase"/>
    <property type="match status" value="1"/>
</dbReference>
<dbReference type="EMBL" id="JAGDFX010000007">
    <property type="protein sequence ID" value="MBO1519500.1"/>
    <property type="molecule type" value="Genomic_DNA"/>
</dbReference>
<feature type="domain" description="GGDEF" evidence="2">
    <location>
        <begin position="477"/>
        <end position="616"/>
    </location>
</feature>
<dbReference type="NCBIfam" id="TIGR00254">
    <property type="entry name" value="GGDEF"/>
    <property type="match status" value="1"/>
</dbReference>
<name>A0ABS3NG33_9GAMM</name>
<evidence type="ECO:0000313" key="3">
    <source>
        <dbReference type="EMBL" id="MBO1519500.1"/>
    </source>
</evidence>
<dbReference type="SUPFAM" id="SSF55785">
    <property type="entry name" value="PYP-like sensor domain (PAS domain)"/>
    <property type="match status" value="2"/>
</dbReference>
<dbReference type="InterPro" id="IPR013767">
    <property type="entry name" value="PAS_fold"/>
</dbReference>
<dbReference type="Pfam" id="PF13188">
    <property type="entry name" value="PAS_8"/>
    <property type="match status" value="1"/>
</dbReference>